<evidence type="ECO:0000256" key="1">
    <source>
        <dbReference type="ARBA" id="ARBA00004651"/>
    </source>
</evidence>
<dbReference type="SMART" id="SM00014">
    <property type="entry name" value="acidPPc"/>
    <property type="match status" value="1"/>
</dbReference>
<keyword evidence="4" id="KW-0378">Hydrolase</keyword>
<feature type="transmembrane region" description="Helical" evidence="7">
    <location>
        <begin position="6"/>
        <end position="27"/>
    </location>
</feature>
<dbReference type="PANTHER" id="PTHR14969">
    <property type="entry name" value="SPHINGOSINE-1-PHOSPHATE PHOSPHOHYDROLASE"/>
    <property type="match status" value="1"/>
</dbReference>
<evidence type="ECO:0000256" key="6">
    <source>
        <dbReference type="ARBA" id="ARBA00023136"/>
    </source>
</evidence>
<dbReference type="GO" id="GO:0016787">
    <property type="term" value="F:hydrolase activity"/>
    <property type="evidence" value="ECO:0007669"/>
    <property type="project" value="UniProtKB-KW"/>
</dbReference>
<keyword evidence="5 7" id="KW-1133">Transmembrane helix</keyword>
<evidence type="ECO:0000259" key="8">
    <source>
        <dbReference type="SMART" id="SM00014"/>
    </source>
</evidence>
<dbReference type="Proteomes" id="UP001366166">
    <property type="component" value="Chromosome"/>
</dbReference>
<evidence type="ECO:0000256" key="7">
    <source>
        <dbReference type="SAM" id="Phobius"/>
    </source>
</evidence>
<gene>
    <name evidence="9" type="ORF">FAK_15330</name>
</gene>
<evidence type="ECO:0000256" key="4">
    <source>
        <dbReference type="ARBA" id="ARBA00022801"/>
    </source>
</evidence>
<evidence type="ECO:0000256" key="3">
    <source>
        <dbReference type="ARBA" id="ARBA00022692"/>
    </source>
</evidence>
<dbReference type="Gene3D" id="1.20.144.10">
    <property type="entry name" value="Phosphatidic acid phosphatase type 2/haloperoxidase"/>
    <property type="match status" value="1"/>
</dbReference>
<dbReference type="Pfam" id="PF01569">
    <property type="entry name" value="PAP2"/>
    <property type="match status" value="1"/>
</dbReference>
<feature type="transmembrane region" description="Helical" evidence="7">
    <location>
        <begin position="59"/>
        <end position="79"/>
    </location>
</feature>
<dbReference type="SUPFAM" id="SSF48317">
    <property type="entry name" value="Acid phosphatase/Vanadium-dependent haloperoxidase"/>
    <property type="match status" value="1"/>
</dbReference>
<dbReference type="AlphaFoldDB" id="A0AAU9ED54"/>
<evidence type="ECO:0000313" key="9">
    <source>
        <dbReference type="EMBL" id="BEQ14467.1"/>
    </source>
</evidence>
<evidence type="ECO:0000256" key="2">
    <source>
        <dbReference type="ARBA" id="ARBA00022475"/>
    </source>
</evidence>
<dbReference type="InterPro" id="IPR036938">
    <property type="entry name" value="PAP2/HPO_sf"/>
</dbReference>
<dbReference type="EMBL" id="AP028679">
    <property type="protein sequence ID" value="BEQ14467.1"/>
    <property type="molecule type" value="Genomic_DNA"/>
</dbReference>
<organism evidence="9 10">
    <name type="scientific">Desulfoferula mesophila</name>
    <dbReference type="NCBI Taxonomy" id="3058419"/>
    <lineage>
        <taxon>Bacteria</taxon>
        <taxon>Pseudomonadati</taxon>
        <taxon>Thermodesulfobacteriota</taxon>
        <taxon>Desulfarculia</taxon>
        <taxon>Desulfarculales</taxon>
        <taxon>Desulfarculaceae</taxon>
        <taxon>Desulfoferula</taxon>
    </lineage>
</organism>
<dbReference type="RefSeq" id="WP_338606173.1">
    <property type="nucleotide sequence ID" value="NZ_AP028679.1"/>
</dbReference>
<protein>
    <recommendedName>
        <fullName evidence="8">Phosphatidic acid phosphatase type 2/haloperoxidase domain-containing protein</fullName>
    </recommendedName>
</protein>
<keyword evidence="3 7" id="KW-0812">Transmembrane</keyword>
<evidence type="ECO:0000256" key="5">
    <source>
        <dbReference type="ARBA" id="ARBA00022989"/>
    </source>
</evidence>
<dbReference type="GO" id="GO:0005886">
    <property type="term" value="C:plasma membrane"/>
    <property type="evidence" value="ECO:0007669"/>
    <property type="project" value="UniProtKB-SubCell"/>
</dbReference>
<feature type="transmembrane region" description="Helical" evidence="7">
    <location>
        <begin position="182"/>
        <end position="201"/>
    </location>
</feature>
<evidence type="ECO:0000313" key="10">
    <source>
        <dbReference type="Proteomes" id="UP001366166"/>
    </source>
</evidence>
<name>A0AAU9ED54_9BACT</name>
<feature type="domain" description="Phosphatidic acid phosphatase type 2/haloperoxidase" evidence="8">
    <location>
        <begin position="83"/>
        <end position="198"/>
    </location>
</feature>
<dbReference type="KEGG" id="dmp:FAK_15330"/>
<dbReference type="InterPro" id="IPR000326">
    <property type="entry name" value="PAP2/HPO"/>
</dbReference>
<keyword evidence="6 7" id="KW-0472">Membrane</keyword>
<accession>A0AAU9ED54</accession>
<comment type="subcellular location">
    <subcellularLocation>
        <location evidence="1">Cell membrane</location>
        <topology evidence="1">Multi-pass membrane protein</topology>
    </subcellularLocation>
</comment>
<feature type="transmembrane region" description="Helical" evidence="7">
    <location>
        <begin position="86"/>
        <end position="107"/>
    </location>
</feature>
<proteinExistence type="predicted"/>
<keyword evidence="10" id="KW-1185">Reference proteome</keyword>
<sequence length="212" mass="23053">MDKRLLKITGWSAAATVLLVAVFFLWLDRPIDTLAHGLKGGALFAAAQALSLVADHDWFNVWLVVGLVLGGALALGRGLTPGVRGLLMVCAAVALTMLVGETLKWFFGRYRPVMYFEHDLYGFSWLAAKGKMHSFPSGHTFRIFSAMTALALLWPRARVPLLGFAALVGVCRVLVTRHYPSDVIAGAFVGIFGALWVWSLLRGGRSESPPIT</sequence>
<keyword evidence="2" id="KW-1003">Cell membrane</keyword>
<feature type="transmembrane region" description="Helical" evidence="7">
    <location>
        <begin position="157"/>
        <end position="175"/>
    </location>
</feature>
<reference evidence="10" key="1">
    <citation type="journal article" date="2023" name="Arch. Microbiol.">
        <title>Desulfoferula mesophilus gen. nov. sp. nov., a mesophilic sulfate-reducing bacterium isolated from a brackish lake sediment.</title>
        <authorList>
            <person name="Watanabe T."/>
            <person name="Yabe T."/>
            <person name="Tsuji J.M."/>
            <person name="Fukui M."/>
        </authorList>
    </citation>
    <scope>NUCLEOTIDE SEQUENCE [LARGE SCALE GENOMIC DNA]</scope>
    <source>
        <strain evidence="10">12FAK</strain>
    </source>
</reference>
<dbReference type="PANTHER" id="PTHR14969:SF62">
    <property type="entry name" value="DECAPRENYLPHOSPHORYL-5-PHOSPHORIBOSE PHOSPHATASE RV3807C-RELATED"/>
    <property type="match status" value="1"/>
</dbReference>